<dbReference type="Gene3D" id="1.10.357.10">
    <property type="entry name" value="Tetracycline Repressor, domain 2"/>
    <property type="match status" value="1"/>
</dbReference>
<gene>
    <name evidence="6" type="ORF">SAMN06297387_12575</name>
</gene>
<keyword evidence="2 4" id="KW-0238">DNA-binding</keyword>
<dbReference type="GO" id="GO:0003677">
    <property type="term" value="F:DNA binding"/>
    <property type="evidence" value="ECO:0007669"/>
    <property type="project" value="UniProtKB-UniRule"/>
</dbReference>
<dbReference type="PANTHER" id="PTHR47506:SF1">
    <property type="entry name" value="HTH-TYPE TRANSCRIPTIONAL REGULATOR YJDC"/>
    <property type="match status" value="1"/>
</dbReference>
<evidence type="ECO:0000256" key="4">
    <source>
        <dbReference type="PROSITE-ProRule" id="PRU00335"/>
    </source>
</evidence>
<evidence type="ECO:0000313" key="6">
    <source>
        <dbReference type="EMBL" id="SOD66427.1"/>
    </source>
</evidence>
<accession>A0A286E698</accession>
<dbReference type="OrthoDB" id="9816296at2"/>
<dbReference type="EMBL" id="OCNE01000025">
    <property type="protein sequence ID" value="SOD66427.1"/>
    <property type="molecule type" value="Genomic_DNA"/>
</dbReference>
<keyword evidence="7" id="KW-1185">Reference proteome</keyword>
<dbReference type="Proteomes" id="UP000219072">
    <property type="component" value="Unassembled WGS sequence"/>
</dbReference>
<name>A0A286E698_9ACTN</name>
<keyword evidence="3" id="KW-0804">Transcription</keyword>
<dbReference type="InterPro" id="IPR001647">
    <property type="entry name" value="HTH_TetR"/>
</dbReference>
<protein>
    <submittedName>
        <fullName evidence="6">Transcriptional regulator, TetR family</fullName>
    </submittedName>
</protein>
<dbReference type="PROSITE" id="PS50977">
    <property type="entry name" value="HTH_TETR_2"/>
    <property type="match status" value="1"/>
</dbReference>
<dbReference type="PANTHER" id="PTHR47506">
    <property type="entry name" value="TRANSCRIPTIONAL REGULATORY PROTEIN"/>
    <property type="match status" value="1"/>
</dbReference>
<dbReference type="RefSeq" id="WP_097233714.1">
    <property type="nucleotide sequence ID" value="NZ_OCNE01000025.1"/>
</dbReference>
<feature type="DNA-binding region" description="H-T-H motif" evidence="4">
    <location>
        <begin position="35"/>
        <end position="54"/>
    </location>
</feature>
<dbReference type="InterPro" id="IPR041479">
    <property type="entry name" value="TetR_CgmR_C"/>
</dbReference>
<reference evidence="6 7" key="1">
    <citation type="submission" date="2017-09" db="EMBL/GenBank/DDBJ databases">
        <authorList>
            <person name="Ehlers B."/>
            <person name="Leendertz F.H."/>
        </authorList>
    </citation>
    <scope>NUCLEOTIDE SEQUENCE [LARGE SCALE GENOMIC DNA]</scope>
    <source>
        <strain evidence="6 7">CGMCC 4.7095</strain>
    </source>
</reference>
<organism evidence="6 7">
    <name type="scientific">Streptomyces zhaozhouensis</name>
    <dbReference type="NCBI Taxonomy" id="1300267"/>
    <lineage>
        <taxon>Bacteria</taxon>
        <taxon>Bacillati</taxon>
        <taxon>Actinomycetota</taxon>
        <taxon>Actinomycetes</taxon>
        <taxon>Kitasatosporales</taxon>
        <taxon>Streptomycetaceae</taxon>
        <taxon>Streptomyces</taxon>
    </lineage>
</organism>
<dbReference type="PRINTS" id="PR00455">
    <property type="entry name" value="HTHTETR"/>
</dbReference>
<evidence type="ECO:0000313" key="7">
    <source>
        <dbReference type="Proteomes" id="UP000219072"/>
    </source>
</evidence>
<evidence type="ECO:0000259" key="5">
    <source>
        <dbReference type="PROSITE" id="PS50977"/>
    </source>
</evidence>
<proteinExistence type="predicted"/>
<dbReference type="Pfam" id="PF17937">
    <property type="entry name" value="TetR_C_28"/>
    <property type="match status" value="1"/>
</dbReference>
<dbReference type="SUPFAM" id="SSF46689">
    <property type="entry name" value="Homeodomain-like"/>
    <property type="match status" value="1"/>
</dbReference>
<dbReference type="InterPro" id="IPR009057">
    <property type="entry name" value="Homeodomain-like_sf"/>
</dbReference>
<dbReference type="Pfam" id="PF00440">
    <property type="entry name" value="TetR_N"/>
    <property type="match status" value="1"/>
</dbReference>
<feature type="domain" description="HTH tetR-type" evidence="5">
    <location>
        <begin position="13"/>
        <end position="72"/>
    </location>
</feature>
<keyword evidence="1" id="KW-0805">Transcription regulation</keyword>
<sequence>MTEPGGRASRNPERTRQAVLEAAARLLTERGTAMSLAEVATAAKVSKSGLLHHFGSRDELILAVVRYTNEKFRARVMRHLDLSENRPGKMLRAYVRALCGGDAYAPEYFFVSLTTWNGIQSVEGVNAAFAEDREWWDEQFTLDGMDPDLAHLIQRACEGIAAAAAFGDETPDRLTRARDRLLTMTDSATFPA</sequence>
<evidence type="ECO:0000256" key="1">
    <source>
        <dbReference type="ARBA" id="ARBA00023015"/>
    </source>
</evidence>
<evidence type="ECO:0000256" key="3">
    <source>
        <dbReference type="ARBA" id="ARBA00023163"/>
    </source>
</evidence>
<evidence type="ECO:0000256" key="2">
    <source>
        <dbReference type="ARBA" id="ARBA00023125"/>
    </source>
</evidence>
<dbReference type="AlphaFoldDB" id="A0A286E698"/>